<keyword evidence="12" id="KW-1185">Reference proteome</keyword>
<evidence type="ECO:0000256" key="1">
    <source>
        <dbReference type="ARBA" id="ARBA00004496"/>
    </source>
</evidence>
<dbReference type="PANTHER" id="PTHR12452">
    <property type="entry name" value="42-9-9 PROTEIN-RELATED"/>
    <property type="match status" value="1"/>
</dbReference>
<evidence type="ECO:0000256" key="6">
    <source>
        <dbReference type="ARBA" id="ARBA00022833"/>
    </source>
</evidence>
<evidence type="ECO:0000313" key="12">
    <source>
        <dbReference type="Proteomes" id="UP001152888"/>
    </source>
</evidence>
<dbReference type="Proteomes" id="UP001152888">
    <property type="component" value="Unassembled WGS sequence"/>
</dbReference>
<comment type="caution">
    <text evidence="10">The sequence shown here is derived from an EMBL/GenBank/DDBJ whole genome shotgun (WGS) entry which is preliminary data.</text>
</comment>
<keyword evidence="4" id="KW-0963">Cytoplasm</keyword>
<evidence type="ECO:0000259" key="9">
    <source>
        <dbReference type="PROSITE" id="PS50064"/>
    </source>
</evidence>
<dbReference type="GO" id="GO:0005829">
    <property type="term" value="C:cytosol"/>
    <property type="evidence" value="ECO:0007669"/>
    <property type="project" value="TreeGrafter"/>
</dbReference>
<evidence type="ECO:0000256" key="8">
    <source>
        <dbReference type="ARBA" id="ARBA00023284"/>
    </source>
</evidence>
<keyword evidence="7" id="KW-1015">Disulfide bond</keyword>
<accession>A0A9P0M9L6</accession>
<keyword evidence="5" id="KW-0479">Metal-binding</keyword>
<dbReference type="OrthoDB" id="78947at2759"/>
<evidence type="ECO:0000256" key="5">
    <source>
        <dbReference type="ARBA" id="ARBA00022723"/>
    </source>
</evidence>
<name>A0A9P0M9L6_ACAOB</name>
<dbReference type="PANTHER" id="PTHR12452:SF0">
    <property type="entry name" value="THIOREDOXIN DOMAIN-CONTAINING PROTEIN 17"/>
    <property type="match status" value="1"/>
</dbReference>
<proteinExistence type="inferred from homology"/>
<dbReference type="InterPro" id="IPR001510">
    <property type="entry name" value="Znf_PARP"/>
</dbReference>
<dbReference type="InterPro" id="IPR010357">
    <property type="entry name" value="TXNDC17_dom"/>
</dbReference>
<dbReference type="Pfam" id="PF06110">
    <property type="entry name" value="TXD17-like_Trx"/>
    <property type="match status" value="1"/>
</dbReference>
<dbReference type="InterPro" id="IPR045108">
    <property type="entry name" value="TXNDC17-like"/>
</dbReference>
<dbReference type="InterPro" id="IPR036249">
    <property type="entry name" value="Thioredoxin-like_sf"/>
</dbReference>
<gene>
    <name evidence="10" type="ORF">ACAOBT_LOCUS32424</name>
    <name evidence="11" type="ORF">ACAOBT_LOCUS37407</name>
</gene>
<dbReference type="GO" id="GO:0003677">
    <property type="term" value="F:DNA binding"/>
    <property type="evidence" value="ECO:0007669"/>
    <property type="project" value="InterPro"/>
</dbReference>
<evidence type="ECO:0000256" key="4">
    <source>
        <dbReference type="ARBA" id="ARBA00022490"/>
    </source>
</evidence>
<dbReference type="CDD" id="cd02952">
    <property type="entry name" value="TRP14_like"/>
    <property type="match status" value="1"/>
</dbReference>
<dbReference type="Gene3D" id="3.40.30.10">
    <property type="entry name" value="Glutaredoxin"/>
    <property type="match status" value="1"/>
</dbReference>
<organism evidence="10 12">
    <name type="scientific">Acanthoscelides obtectus</name>
    <name type="common">Bean weevil</name>
    <name type="synonym">Bruchus obtectus</name>
    <dbReference type="NCBI Taxonomy" id="200917"/>
    <lineage>
        <taxon>Eukaryota</taxon>
        <taxon>Metazoa</taxon>
        <taxon>Ecdysozoa</taxon>
        <taxon>Arthropoda</taxon>
        <taxon>Hexapoda</taxon>
        <taxon>Insecta</taxon>
        <taxon>Pterygota</taxon>
        <taxon>Neoptera</taxon>
        <taxon>Endopterygota</taxon>
        <taxon>Coleoptera</taxon>
        <taxon>Polyphaga</taxon>
        <taxon>Cucujiformia</taxon>
        <taxon>Chrysomeloidea</taxon>
        <taxon>Chrysomelidae</taxon>
        <taxon>Bruchinae</taxon>
        <taxon>Bruchini</taxon>
        <taxon>Acanthoscelides</taxon>
    </lineage>
</organism>
<evidence type="ECO:0000313" key="11">
    <source>
        <dbReference type="EMBL" id="CAH2019790.1"/>
    </source>
</evidence>
<evidence type="ECO:0000256" key="3">
    <source>
        <dbReference type="ARBA" id="ARBA00016949"/>
    </source>
</evidence>
<keyword evidence="8" id="KW-0676">Redox-active center</keyword>
<reference evidence="10" key="1">
    <citation type="submission" date="2022-03" db="EMBL/GenBank/DDBJ databases">
        <authorList>
            <person name="Sayadi A."/>
        </authorList>
    </citation>
    <scope>NUCLEOTIDE SEQUENCE</scope>
</reference>
<evidence type="ECO:0000313" key="10">
    <source>
        <dbReference type="EMBL" id="CAH2011814.1"/>
    </source>
</evidence>
<dbReference type="AlphaFoldDB" id="A0A9P0M9L6"/>
<dbReference type="FunFam" id="3.40.30.10:FF:000124">
    <property type="entry name" value="Thioredoxin domain-containing 17"/>
    <property type="match status" value="1"/>
</dbReference>
<evidence type="ECO:0000256" key="7">
    <source>
        <dbReference type="ARBA" id="ARBA00023157"/>
    </source>
</evidence>
<protein>
    <recommendedName>
        <fullName evidence="3">Thioredoxin domain-containing protein 17</fullName>
    </recommendedName>
</protein>
<dbReference type="PROSITE" id="PS50064">
    <property type="entry name" value="ZF_PARP_2"/>
    <property type="match status" value="1"/>
</dbReference>
<comment type="subcellular location">
    <subcellularLocation>
        <location evidence="1">Cytoplasm</location>
    </subcellularLocation>
</comment>
<dbReference type="EMBL" id="CAKOFQ010010547">
    <property type="protein sequence ID" value="CAH2019790.1"/>
    <property type="molecule type" value="Genomic_DNA"/>
</dbReference>
<sequence>MVIRHDLEGYEKFSEFMKTFESKGKAVHVLFSGTKDDTGESWCDDCQRAWPVIEKELEKADPESYFIYVQVGDRPTWKDPNCRFRKDPKTKLLVLPTLMRWNCPQRLEGDKCEKEELVSMLFTYDEDD</sequence>
<keyword evidence="6" id="KW-0862">Zinc</keyword>
<dbReference type="SUPFAM" id="SSF52833">
    <property type="entry name" value="Thioredoxin-like"/>
    <property type="match status" value="1"/>
</dbReference>
<comment type="similarity">
    <text evidence="2">Belongs to the thioredoxin family.</text>
</comment>
<dbReference type="GO" id="GO:0008270">
    <property type="term" value="F:zinc ion binding"/>
    <property type="evidence" value="ECO:0007669"/>
    <property type="project" value="InterPro"/>
</dbReference>
<dbReference type="GO" id="GO:0047134">
    <property type="term" value="F:protein-disulfide reductase [NAD(P)H] activity"/>
    <property type="evidence" value="ECO:0007669"/>
    <property type="project" value="InterPro"/>
</dbReference>
<evidence type="ECO:0000256" key="2">
    <source>
        <dbReference type="ARBA" id="ARBA00008987"/>
    </source>
</evidence>
<dbReference type="EMBL" id="CAKOFQ010008119">
    <property type="protein sequence ID" value="CAH2011814.1"/>
    <property type="molecule type" value="Genomic_DNA"/>
</dbReference>
<feature type="domain" description="PARP-type" evidence="9">
    <location>
        <begin position="31"/>
        <end position="109"/>
    </location>
</feature>